<name>A0A1X0QDC3_9MICR</name>
<keyword evidence="1" id="KW-0687">Ribonucleoprotein</keyword>
<dbReference type="PANTHER" id="PTHR10052">
    <property type="entry name" value="60S RIBOSOMAL PROTEIN L18A"/>
    <property type="match status" value="1"/>
</dbReference>
<dbReference type="AlphaFoldDB" id="A0A1X0QDC3"/>
<keyword evidence="1" id="KW-0689">Ribosomal protein</keyword>
<evidence type="ECO:0000259" key="2">
    <source>
        <dbReference type="Pfam" id="PF01775"/>
    </source>
</evidence>
<feature type="domain" description="Large ribosomal subunit protein eL20" evidence="2">
    <location>
        <begin position="14"/>
        <end position="136"/>
    </location>
</feature>
<dbReference type="VEuPathDB" id="MicrosporidiaDB:HERIO_459"/>
<dbReference type="GO" id="GO:1990904">
    <property type="term" value="C:ribonucleoprotein complex"/>
    <property type="evidence" value="ECO:0007669"/>
    <property type="project" value="UniProtKB-KW"/>
</dbReference>
<dbReference type="VEuPathDB" id="MicrosporidiaDB:A0H76_2970"/>
<keyword evidence="4" id="KW-1185">Reference proteome</keyword>
<sequence>MFKFSKIDYSKPIVNEYVVKGCKEPTNEESNPQVYFMTVYVKNVVLAEKAFRDHLNQQCKIKSSKAVKISCEEVEQESDFVVKNYGIDFVYQTPTGKHNAHKEIRAINKCCAITILYQEFGSRHGIDSSKFFIREVYVINDISKLTRQKAITYSAENLKFPLFTKNSNTDKEFVSVGTKIFE</sequence>
<dbReference type="GO" id="GO:0006412">
    <property type="term" value="P:translation"/>
    <property type="evidence" value="ECO:0007669"/>
    <property type="project" value="InterPro"/>
</dbReference>
<dbReference type="InterPro" id="IPR023573">
    <property type="entry name" value="Ribosomal_eL20_dom"/>
</dbReference>
<dbReference type="OrthoDB" id="1294322at2759"/>
<evidence type="ECO:0000256" key="1">
    <source>
        <dbReference type="PIRNR" id="PIRNR002190"/>
    </source>
</evidence>
<protein>
    <recommendedName>
        <fullName evidence="1">60S ribosomal protein L20</fullName>
    </recommendedName>
</protein>
<evidence type="ECO:0000313" key="4">
    <source>
        <dbReference type="Proteomes" id="UP000192356"/>
    </source>
</evidence>
<evidence type="ECO:0000313" key="3">
    <source>
        <dbReference type="EMBL" id="ORD97674.1"/>
    </source>
</evidence>
<proteinExistence type="inferred from homology"/>
<dbReference type="InterPro" id="IPR021138">
    <property type="entry name" value="Ribosomal_eL20_eukaryotes"/>
</dbReference>
<dbReference type="SUPFAM" id="SSF160374">
    <property type="entry name" value="RplX-like"/>
    <property type="match status" value="1"/>
</dbReference>
<dbReference type="Gene3D" id="3.10.20.10">
    <property type="match status" value="2"/>
</dbReference>
<comment type="caution">
    <text evidence="3">The sequence shown here is derived from an EMBL/GenBank/DDBJ whole genome shotgun (WGS) entry which is preliminary data.</text>
</comment>
<dbReference type="Proteomes" id="UP000192356">
    <property type="component" value="Unassembled WGS sequence"/>
</dbReference>
<dbReference type="PIRSF" id="PIRSF002190">
    <property type="entry name" value="Ribosomal_L18a"/>
    <property type="match status" value="1"/>
</dbReference>
<dbReference type="EMBL" id="LVKB01000014">
    <property type="protein sequence ID" value="ORD97674.1"/>
    <property type="molecule type" value="Genomic_DNA"/>
</dbReference>
<comment type="similarity">
    <text evidence="1">Belongs to the eukaryotic ribosomal protein eL20 family.</text>
</comment>
<organism evidence="3 4">
    <name type="scientific">Hepatospora eriocheir</name>
    <dbReference type="NCBI Taxonomy" id="1081669"/>
    <lineage>
        <taxon>Eukaryota</taxon>
        <taxon>Fungi</taxon>
        <taxon>Fungi incertae sedis</taxon>
        <taxon>Microsporidia</taxon>
        <taxon>Hepatosporidae</taxon>
        <taxon>Hepatospora</taxon>
    </lineage>
</organism>
<dbReference type="GO" id="GO:0003735">
    <property type="term" value="F:structural constituent of ribosome"/>
    <property type="evidence" value="ECO:0007669"/>
    <property type="project" value="InterPro"/>
</dbReference>
<reference evidence="3 4" key="1">
    <citation type="journal article" date="2017" name="Environ. Microbiol.">
        <title>Decay of the glycolytic pathway and adaptation to intranuclear parasitism within Enterocytozoonidae microsporidia.</title>
        <authorList>
            <person name="Wiredu Boakye D."/>
            <person name="Jaroenlak P."/>
            <person name="Prachumwat A."/>
            <person name="Williams T.A."/>
            <person name="Bateman K.S."/>
            <person name="Itsathitphaisarn O."/>
            <person name="Sritunyalucksana K."/>
            <person name="Paszkiewicz K.H."/>
            <person name="Moore K.A."/>
            <person name="Stentiford G.D."/>
            <person name="Williams B.A."/>
        </authorList>
    </citation>
    <scope>NUCLEOTIDE SEQUENCE [LARGE SCALE GENOMIC DNA]</scope>
    <source>
        <strain evidence="3 4">GB1</strain>
    </source>
</reference>
<gene>
    <name evidence="3" type="primary">RL20B</name>
    <name evidence="3" type="ORF">HERIO_459</name>
</gene>
<dbReference type="Pfam" id="PF01775">
    <property type="entry name" value="Ribosomal_L18A"/>
    <property type="match status" value="1"/>
</dbReference>
<accession>A0A1X0QDC3</accession>
<dbReference type="GO" id="GO:0005840">
    <property type="term" value="C:ribosome"/>
    <property type="evidence" value="ECO:0007669"/>
    <property type="project" value="UniProtKB-KW"/>
</dbReference>